<accession>A0A191YYR1</accession>
<keyword evidence="1" id="KW-0175">Coiled coil</keyword>
<organism evidence="3 4">
    <name type="scientific">Pseudomonas silesiensis</name>
    <dbReference type="NCBI Taxonomy" id="1853130"/>
    <lineage>
        <taxon>Bacteria</taxon>
        <taxon>Pseudomonadati</taxon>
        <taxon>Pseudomonadota</taxon>
        <taxon>Gammaproteobacteria</taxon>
        <taxon>Pseudomonadales</taxon>
        <taxon>Pseudomonadaceae</taxon>
        <taxon>Pseudomonas</taxon>
    </lineage>
</organism>
<feature type="domain" description="Dermonecrotic toxin N-terminal" evidence="2">
    <location>
        <begin position="100"/>
        <end position="279"/>
    </location>
</feature>
<keyword evidence="4" id="KW-1185">Reference proteome</keyword>
<proteinExistence type="predicted"/>
<feature type="domain" description="Dermonecrotic toxin N-terminal" evidence="2">
    <location>
        <begin position="699"/>
        <end position="976"/>
    </location>
</feature>
<dbReference type="OrthoDB" id="7027699at2"/>
<dbReference type="InterPro" id="IPR046673">
    <property type="entry name" value="ToxA_N"/>
</dbReference>
<dbReference type="EMBL" id="CP014870">
    <property type="protein sequence ID" value="ANJ58035.1"/>
    <property type="molecule type" value="Genomic_DNA"/>
</dbReference>
<evidence type="ECO:0000313" key="3">
    <source>
        <dbReference type="EMBL" id="ANJ58035.1"/>
    </source>
</evidence>
<gene>
    <name evidence="3" type="ORF">PMA3_23855</name>
</gene>
<dbReference type="Proteomes" id="UP000078354">
    <property type="component" value="Chromosome"/>
</dbReference>
<evidence type="ECO:0000259" key="2">
    <source>
        <dbReference type="Pfam" id="PF20178"/>
    </source>
</evidence>
<dbReference type="Pfam" id="PF20178">
    <property type="entry name" value="ToxA_N"/>
    <property type="match status" value="2"/>
</dbReference>
<sequence length="1888" mass="210890">MTERLLFDDPFASPTVLPSFSPLPSLPDESLFLKACARWRESSQGLRELMADSPGIRDTLEQRLKQQLDLGGQHAGLLFAATDQQPQRFVSFTQACAFVLQHPTLETTLDQDCTVTGLNQSHALSSLTPLQILERLKTLDPVQAHSERWTTFWEQRAPGTAVSRKERATQLYRQHFEAAAHLALARKSLTAEQFKPLQLLLDPPVGALTLDNQPVHTEQLALILSNGSRIKPKGAWVISVGDPATVAQWLYLPSRPVAIQRFDTRSDMETWLSRQTLVPTGLPTDNIRYEYTVSTDPMTVGASELFADRSQSQVTSLRHGTPGQSGLAAHGAQSLVQADRIDQQRSHLTVFASPPKLEAADGSTGTDQASLFGSLYADIPWSLRQAALKQQRDALETLVEEVGESAALQQIKASLGALETAEQAADKAASGLLNRSRVADLVTFQSEFTALHSAHKTGLHAEAALQLALKQLDEDEYTLLKALLDTPDDPGPDAVAASVTLSMSQQDGDKTTLNTQELNGVFIVTHADALADANAPHSVLLYWIGTGGGLQRFANRRELERQIFKIHDQNNGLTVRAKKITGDALLYGLDQLTSDFEEQAGAIRQRHAAATADAQRDEQLDILRKRALATLQVPVHAARGLALAHLLEQNRSGTLASNLPDWLGKLSQADRTGLKSLVEAYIVAMRQSHALMTIALEPRDDFTRKHLHARLSKDFSLKGHFDVHLQLPDSVSWEKQYSSTPTGVQENSVMVPGTKSSQMSLADLAQLNIDNVKSVQQDPLSQRLVFMQLQVTAANRKERNALLSGINLTYLRKTLPDLDLPKVYEQLIRDAFVGKFSEPAFVKEHRRESLIEPWRLMLKLQAECARLQKQLGSDALSVLNIAIDANTADAWRADNKRIVMLAAYLGVGGKDTPNNGPVSLSGVTFIEEQVSGLTLLYLPDSPDGQFVRRYDSLEAARKGLYNLCGNDKWVSYLAGRALQGNVRSHVSRINQAVEKYFDAVIGIGERWPATTSLAAHLLDAHMGRLIEAHRDTSRSNDALYMERYALKGPRAFNYIKMAMGMVPFVGTVLALYDAWTAANQATAAFLRGEVGDGLAELKSMLLSLIDAAMDLLPGEAITSQLSRTARTLTRTRQAHQLLSNVAALQGVSLREARHIVKRFSGYEYEKPISLSALQPGDQGLYRGIYRHADGNFIVRQGRIFQVELRDARSWRLYGNSRKTYKQPIALDETGHWDTWYGVYGTTLEGGVLGGGQVFGRLADALDPVWPLVIRERLPSWWADRVVRRTGQLENTSNDLRRLYNTHGPQTNAAITKFNETNEAYTLARGKNPATGAPLRPLTEAQRTDLSKLAQAADTRCVRDIELSIQRYKASEELRGLASGDTRNQAIRAQNECAWVAADRFHLRIFFAGKRIESLADEAADLSRKLDNLPEGSGQYFVVREEVRKIRIKIVSEQDQIEELIEQAKQWFRKITPPQKNAKTPTSDQINFEELREKIEYSSQASGLNAEVVKTGHLLEIMKRVDITSDRSWLDLQQQTKSLRVKFEEAVFTHYDLPEVRATRRERERMLRDCLTVYTQFHRELQAWSTSFPQHFHLEAIDPLLTTINKLAERAREGIAKPTVAKPIRQSTKKIFTTEDDRLLIGTERWENTTQKRQYVMSGLGGTEIVLEQGSNGKFRLLNPPAEAPVPTQIDLATLVSDAEKRMKDLPSHQARVQQYAKPASAPVEQEEMMTFEADVLTRIALQIETLDAANPTIRKLRTKAAEHRREGRKMRTAHSLVNTNPTDGMLDDLIGQNAVEIRKRAPIQNLTKPKKRTDYMQEYEVWDITQTSPELLWYAHFHYTTATPAFRTFEKGHLKLKKHRGLTHADDPSLPLGDIGKKSVVLPHFENL</sequence>
<evidence type="ECO:0000313" key="4">
    <source>
        <dbReference type="Proteomes" id="UP000078354"/>
    </source>
</evidence>
<feature type="coiled-coil region" evidence="1">
    <location>
        <begin position="1442"/>
        <end position="1469"/>
    </location>
</feature>
<protein>
    <recommendedName>
        <fullName evidence="2">Dermonecrotic toxin N-terminal domain-containing protein</fullName>
    </recommendedName>
</protein>
<evidence type="ECO:0000256" key="1">
    <source>
        <dbReference type="SAM" id="Coils"/>
    </source>
</evidence>
<reference evidence="3 4" key="1">
    <citation type="journal article" date="2018" name="Syst. Appl. Microbiol.">
        <title>Pseudomonas silesiensis sp. nov. strain A3T isolated from a biological pesticide sewage treatment plant and analysis of the complete genome sequence.</title>
        <authorList>
            <person name="Kaminski M.A."/>
            <person name="Furmanczyk E.M."/>
            <person name="Sobczak A."/>
            <person name="Dziembowski A."/>
            <person name="Lipinski L."/>
        </authorList>
    </citation>
    <scope>NUCLEOTIDE SEQUENCE [LARGE SCALE GENOMIC DNA]</scope>
    <source>
        <strain evidence="3 4">A3</strain>
    </source>
</reference>
<dbReference type="KEGG" id="psil:PMA3_23855"/>
<name>A0A191YYR1_9PSED</name>